<evidence type="ECO:0000313" key="4">
    <source>
        <dbReference type="EMBL" id="PHJ21479.1"/>
    </source>
</evidence>
<keyword evidence="1" id="KW-0175">Coiled coil</keyword>
<feature type="compositionally biased region" description="Basic and acidic residues" evidence="2">
    <location>
        <begin position="1374"/>
        <end position="1389"/>
    </location>
</feature>
<dbReference type="RefSeq" id="XP_067923161.1">
    <property type="nucleotide sequence ID" value="XM_068064860.1"/>
</dbReference>
<feature type="compositionally biased region" description="Basic and acidic residues" evidence="2">
    <location>
        <begin position="289"/>
        <end position="306"/>
    </location>
</feature>
<feature type="compositionally biased region" description="Basic and acidic residues" evidence="2">
    <location>
        <begin position="991"/>
        <end position="1021"/>
    </location>
</feature>
<feature type="compositionally biased region" description="Basic and acidic residues" evidence="2">
    <location>
        <begin position="1466"/>
        <end position="1480"/>
    </location>
</feature>
<feature type="compositionally biased region" description="Low complexity" evidence="2">
    <location>
        <begin position="1602"/>
        <end position="1612"/>
    </location>
</feature>
<feature type="region of interest" description="Disordered" evidence="2">
    <location>
        <begin position="1216"/>
        <end position="1294"/>
    </location>
</feature>
<feature type="region of interest" description="Disordered" evidence="2">
    <location>
        <begin position="1466"/>
        <end position="1741"/>
    </location>
</feature>
<feature type="compositionally biased region" description="Basic and acidic residues" evidence="2">
    <location>
        <begin position="436"/>
        <end position="447"/>
    </location>
</feature>
<feature type="region of interest" description="Disordered" evidence="2">
    <location>
        <begin position="1334"/>
        <end position="1389"/>
    </location>
</feature>
<feature type="compositionally biased region" description="Low complexity" evidence="2">
    <location>
        <begin position="1413"/>
        <end position="1429"/>
    </location>
</feature>
<feature type="coiled-coil region" evidence="1">
    <location>
        <begin position="550"/>
        <end position="577"/>
    </location>
</feature>
<feature type="compositionally biased region" description="Basic and acidic residues" evidence="2">
    <location>
        <begin position="248"/>
        <end position="260"/>
    </location>
</feature>
<feature type="compositionally biased region" description="Low complexity" evidence="2">
    <location>
        <begin position="13"/>
        <end position="71"/>
    </location>
</feature>
<keyword evidence="3" id="KW-0812">Transmembrane</keyword>
<evidence type="ECO:0000313" key="5">
    <source>
        <dbReference type="Proteomes" id="UP000221165"/>
    </source>
</evidence>
<feature type="compositionally biased region" description="Basic and acidic residues" evidence="2">
    <location>
        <begin position="1028"/>
        <end position="1048"/>
    </location>
</feature>
<feature type="region of interest" description="Disordered" evidence="2">
    <location>
        <begin position="587"/>
        <end position="612"/>
    </location>
</feature>
<accession>A0A2C6KXV5</accession>
<feature type="region of interest" description="Disordered" evidence="2">
    <location>
        <begin position="858"/>
        <end position="1088"/>
    </location>
</feature>
<dbReference type="EMBL" id="MIGC01002216">
    <property type="protein sequence ID" value="PHJ21479.1"/>
    <property type="molecule type" value="Genomic_DNA"/>
</dbReference>
<feature type="region of interest" description="Disordered" evidence="2">
    <location>
        <begin position="1410"/>
        <end position="1448"/>
    </location>
</feature>
<feature type="compositionally biased region" description="Basic and acidic residues" evidence="2">
    <location>
        <begin position="1280"/>
        <end position="1294"/>
    </location>
</feature>
<feature type="compositionally biased region" description="Basic and acidic residues" evidence="2">
    <location>
        <begin position="1562"/>
        <end position="1575"/>
    </location>
</feature>
<feature type="compositionally biased region" description="Gly residues" evidence="2">
    <location>
        <begin position="72"/>
        <end position="81"/>
    </location>
</feature>
<gene>
    <name evidence="4" type="ORF">CSUI_004675</name>
</gene>
<feature type="compositionally biased region" description="Basic and acidic residues" evidence="2">
    <location>
        <begin position="1334"/>
        <end position="1352"/>
    </location>
</feature>
<feature type="region of interest" description="Disordered" evidence="2">
    <location>
        <begin position="488"/>
        <end position="528"/>
    </location>
</feature>
<evidence type="ECO:0000256" key="1">
    <source>
        <dbReference type="SAM" id="Coils"/>
    </source>
</evidence>
<keyword evidence="5" id="KW-1185">Reference proteome</keyword>
<feature type="compositionally biased region" description="Basic and acidic residues" evidence="2">
    <location>
        <begin position="1241"/>
        <end position="1271"/>
    </location>
</feature>
<feature type="region of interest" description="Disordered" evidence="2">
    <location>
        <begin position="248"/>
        <end position="306"/>
    </location>
</feature>
<keyword evidence="3" id="KW-1133">Transmembrane helix</keyword>
<feature type="compositionally biased region" description="Polar residues" evidence="2">
    <location>
        <begin position="267"/>
        <end position="281"/>
    </location>
</feature>
<organism evidence="4 5">
    <name type="scientific">Cystoisospora suis</name>
    <dbReference type="NCBI Taxonomy" id="483139"/>
    <lineage>
        <taxon>Eukaryota</taxon>
        <taxon>Sar</taxon>
        <taxon>Alveolata</taxon>
        <taxon>Apicomplexa</taxon>
        <taxon>Conoidasida</taxon>
        <taxon>Coccidia</taxon>
        <taxon>Eucoccidiorida</taxon>
        <taxon>Eimeriorina</taxon>
        <taxon>Sarcocystidae</taxon>
        <taxon>Cystoisospora</taxon>
    </lineage>
</organism>
<dbReference type="GeneID" id="94428071"/>
<name>A0A2C6KXV5_9APIC</name>
<feature type="transmembrane region" description="Helical" evidence="3">
    <location>
        <begin position="732"/>
        <end position="752"/>
    </location>
</feature>
<feature type="compositionally biased region" description="Polar residues" evidence="2">
    <location>
        <begin position="1720"/>
        <end position="1729"/>
    </location>
</feature>
<proteinExistence type="predicted"/>
<protein>
    <submittedName>
        <fullName evidence="4">Sad1 unc family c-terminal protein</fullName>
    </submittedName>
</protein>
<evidence type="ECO:0000256" key="3">
    <source>
        <dbReference type="SAM" id="Phobius"/>
    </source>
</evidence>
<feature type="transmembrane region" description="Helical" evidence="3">
    <location>
        <begin position="791"/>
        <end position="816"/>
    </location>
</feature>
<feature type="compositionally biased region" description="Basic and acidic residues" evidence="2">
    <location>
        <begin position="1515"/>
        <end position="1527"/>
    </location>
</feature>
<feature type="region of interest" description="Disordered" evidence="2">
    <location>
        <begin position="419"/>
        <end position="451"/>
    </location>
</feature>
<keyword evidence="3" id="KW-0472">Membrane</keyword>
<dbReference type="VEuPathDB" id="ToxoDB:CSUI_004675"/>
<feature type="compositionally biased region" description="Basic and acidic residues" evidence="2">
    <location>
        <begin position="1582"/>
        <end position="1594"/>
    </location>
</feature>
<feature type="compositionally biased region" description="Acidic residues" evidence="2">
    <location>
        <begin position="958"/>
        <end position="972"/>
    </location>
</feature>
<feature type="compositionally biased region" description="Low complexity" evidence="2">
    <location>
        <begin position="85"/>
        <end position="138"/>
    </location>
</feature>
<feature type="compositionally biased region" description="Basic and acidic residues" evidence="2">
    <location>
        <begin position="858"/>
        <end position="869"/>
    </location>
</feature>
<dbReference type="Proteomes" id="UP000221165">
    <property type="component" value="Unassembled WGS sequence"/>
</dbReference>
<feature type="compositionally biased region" description="Acidic residues" evidence="2">
    <location>
        <begin position="870"/>
        <end position="879"/>
    </location>
</feature>
<feature type="compositionally biased region" description="Low complexity" evidence="2">
    <location>
        <begin position="146"/>
        <end position="162"/>
    </location>
</feature>
<comment type="caution">
    <text evidence="4">The sequence shown here is derived from an EMBL/GenBank/DDBJ whole genome shotgun (WGS) entry which is preliminary data.</text>
</comment>
<feature type="region of interest" description="Disordered" evidence="2">
    <location>
        <begin position="1"/>
        <end position="167"/>
    </location>
</feature>
<evidence type="ECO:0000256" key="2">
    <source>
        <dbReference type="SAM" id="MobiDB-lite"/>
    </source>
</evidence>
<feature type="compositionally biased region" description="Basic and acidic residues" evidence="2">
    <location>
        <begin position="929"/>
        <end position="946"/>
    </location>
</feature>
<feature type="compositionally biased region" description="Low complexity" evidence="2">
    <location>
        <begin position="1663"/>
        <end position="1697"/>
    </location>
</feature>
<feature type="region of interest" description="Disordered" evidence="2">
    <location>
        <begin position="1123"/>
        <end position="1183"/>
    </location>
</feature>
<sequence length="1741" mass="194612">MVSSCPPTAPGGSNCSSSSSRRQSPSSSSSSSTTASSHSHSSSSVSSSSHNANPSSARASSSQKSPSAVGTGTNGGGGGGQPDVHQPSSKSSSHSPSSSSHQHYHPNSRGDPSSPSSSSYPSSHPHSSAPSSSSSSTPPSAPPAPSGGTPSSSSPPLKSSSPPGGGHVLLTLVDRMKAVENQGLQLRDRTEEIHVKIQELQTQTVRQAMILKLLQELISFLLYRLGKFDVIVPHLPFLIRFSDKAKRISTREGRSHREAGDLLGSEGLTSSRLSEEASNNGAFHGGGGGDRRKEKKDEKEETKKREIIARARMKRGEEHGTSRGRAGAYHHEEECIIDLLSPEEEAVEEENLLLLPGGERCCSSSSFSRSFSSSLSSLSLSCLHPDDLTKDDKRRASSFDHDHHNATCSSSSFFFSRGTKESKEGEMSSTSLQSGKPKEEGEEERKSSFSSSSLRHLCEDLHTAKESHLSGRGRGGVIRYRKCCRRDSPHDFPKGKQHQSPLLFQRGWNKRRGDHQSGPLKNNSRRSFSNLRRQLISHEEERSHYYCCILQSLSLGKEEEEEEEEEDQEEVDLRRRRRRRRKLGYHEKERDDEHRKREERRRSDDVFSSASERKDDRFSQGLSLATIIDGLKQRSYGVCISVLNTFLSSTFDAADILTTSLRDVPSSIISSLSFFSSPSSLETKIHPSIFSQSSSFSASAKDEKDVKTKLRTEDSKKIEGVSLFICNGLADMNMKLLGVLVLIPETFFLLFLHMLTRSFAFLESVGGRSLEVLSSIIFLRETEGEGSSSYISFLGLVVFLFLLLLLFHIVTAGLVARMLFRKARSAEVVACEAIRECQKLQSSLDLLVKQISRRPSYQDEREIYSREEERDGGEEEDDEERGRRRRRSPSCSEETEGRRKRSRSDSSPSGDLRTDREERGGVLIGDVDGEVREHTFNEKDEARDNAEEMSQALGENVKEEEEEEEGGDEEEEEKKKEEENGRFGTSSLLGGKKEGKREREEGRWSERKMKEEEEQKYRDDIASYNPSKKREERQRSREFMKGSERMDTFRVIPGSRESQHLQQVSSEERLQSVQRDEEDEDEEGMSFLSADLLEKKERRRKCHPINVEVLPLPQSVDISHGLIVVDPQVDAPPREEEEEKDEEKKHRLSFSASSRDKSRFSSSSLSSPRENHSSSNKDSLRLAATTNPQEILFLERKYLPPSSDLVMVSGEPSGVSLLMREDDNGLSIQDRGKTSRSRGRRGLEAAVYEKDEENKKTRGEREDRDLLDYLHRRGLSSSGTRDEREEIPKQDVSRRAVVVVEEEQRQREKESLSSFERDRTLLVDLQGERYLLQRETSHEHFPSQTHESEGVRRLSSYDGSSSCSDVHEVATNISKERKEMKPLSKRSDDSGWVRFVANDAINERSLQHYVGRSSPLSHPSSTPLSLTNERPSEKEEEDSEMKKKKREKMITIGRSEHCWEDHLHRDRSRVEDFNSEEHLHCPTRSGREMGASSSSPAMEDHKEISSSVLPVHRRLLGERHIDTRQEMEGGADPSLSRQEGKPLDGPSSLISEVDPIATLSRQEGDRPSSLIDKETVSPSRHPVKDSPSHEHLQEEGNEEDLSCSSTPFSSSSIDTRRHQESVLSVVPLGRPSLPPISLTPQPPRSSKVSHHRRRASQAAGGLNSSSSSHSSSSTNSSINNTGSSSSSGNNNSGSTSNRRALKLQRHTVRGERAGRGANHQGKQQKTFAEQNGRGGSRTKKN</sequence>
<reference evidence="4 5" key="1">
    <citation type="journal article" date="2017" name="Int. J. Parasitol.">
        <title>The genome of the protozoan parasite Cystoisospora suis and a reverse vaccinology approach to identify vaccine candidates.</title>
        <authorList>
            <person name="Palmieri N."/>
            <person name="Shrestha A."/>
            <person name="Ruttkowski B."/>
            <person name="Beck T."/>
            <person name="Vogl C."/>
            <person name="Tomley F."/>
            <person name="Blake D.P."/>
            <person name="Joachim A."/>
        </authorList>
    </citation>
    <scope>NUCLEOTIDE SEQUENCE [LARGE SCALE GENOMIC DNA]</scope>
    <source>
        <strain evidence="4 5">Wien I</strain>
    </source>
</reference>